<dbReference type="AlphaFoldDB" id="A0A2P6QZI7"/>
<keyword evidence="1" id="KW-0812">Transmembrane</keyword>
<protein>
    <submittedName>
        <fullName evidence="2">Uncharacterized protein</fullName>
    </submittedName>
</protein>
<evidence type="ECO:0000313" key="2">
    <source>
        <dbReference type="EMBL" id="PRQ39566.1"/>
    </source>
</evidence>
<dbReference type="EMBL" id="PDCK01000042">
    <property type="protein sequence ID" value="PRQ39566.1"/>
    <property type="molecule type" value="Genomic_DNA"/>
</dbReference>
<sequence>MSCCWCSLIRRILEFRLQCLQYKQDLGFISWFHRSNLFLFNKLYLFKIKFCLNSFCTHATFIDLYQGLNLFCYLHSLPKPHYFFMGVFRMAGSTGQELNSLFRIYLVWAINSVVRGAAMVEGCEGNTVWNWCGWWLRMQVVVCFWVYGCRELIYSFVNFFLVFLIYK</sequence>
<evidence type="ECO:0000313" key="3">
    <source>
        <dbReference type="Proteomes" id="UP000238479"/>
    </source>
</evidence>
<feature type="transmembrane region" description="Helical" evidence="1">
    <location>
        <begin position="144"/>
        <end position="166"/>
    </location>
</feature>
<dbReference type="Proteomes" id="UP000238479">
    <property type="component" value="Chromosome 4"/>
</dbReference>
<reference evidence="2 3" key="1">
    <citation type="journal article" date="2018" name="Nat. Genet.">
        <title>The Rosa genome provides new insights in the design of modern roses.</title>
        <authorList>
            <person name="Bendahmane M."/>
        </authorList>
    </citation>
    <scope>NUCLEOTIDE SEQUENCE [LARGE SCALE GENOMIC DNA]</scope>
    <source>
        <strain evidence="3">cv. Old Blush</strain>
    </source>
</reference>
<proteinExistence type="predicted"/>
<keyword evidence="1" id="KW-0472">Membrane</keyword>
<dbReference type="Gramene" id="PRQ39566">
    <property type="protein sequence ID" value="PRQ39566"/>
    <property type="gene ID" value="RchiOBHm_Chr4g0426631"/>
</dbReference>
<accession>A0A2P6QZI7</accession>
<gene>
    <name evidence="2" type="ORF">RchiOBHm_Chr4g0426631</name>
</gene>
<evidence type="ECO:0000256" key="1">
    <source>
        <dbReference type="SAM" id="Phobius"/>
    </source>
</evidence>
<comment type="caution">
    <text evidence="2">The sequence shown here is derived from an EMBL/GenBank/DDBJ whole genome shotgun (WGS) entry which is preliminary data.</text>
</comment>
<name>A0A2P6QZI7_ROSCH</name>
<keyword evidence="1" id="KW-1133">Transmembrane helix</keyword>
<keyword evidence="3" id="KW-1185">Reference proteome</keyword>
<organism evidence="2 3">
    <name type="scientific">Rosa chinensis</name>
    <name type="common">China rose</name>
    <dbReference type="NCBI Taxonomy" id="74649"/>
    <lineage>
        <taxon>Eukaryota</taxon>
        <taxon>Viridiplantae</taxon>
        <taxon>Streptophyta</taxon>
        <taxon>Embryophyta</taxon>
        <taxon>Tracheophyta</taxon>
        <taxon>Spermatophyta</taxon>
        <taxon>Magnoliopsida</taxon>
        <taxon>eudicotyledons</taxon>
        <taxon>Gunneridae</taxon>
        <taxon>Pentapetalae</taxon>
        <taxon>rosids</taxon>
        <taxon>fabids</taxon>
        <taxon>Rosales</taxon>
        <taxon>Rosaceae</taxon>
        <taxon>Rosoideae</taxon>
        <taxon>Rosoideae incertae sedis</taxon>
        <taxon>Rosa</taxon>
    </lineage>
</organism>